<dbReference type="GO" id="GO:0005662">
    <property type="term" value="C:DNA replication factor A complex"/>
    <property type="evidence" value="ECO:0007669"/>
    <property type="project" value="TreeGrafter"/>
</dbReference>
<reference evidence="4 5" key="1">
    <citation type="submission" date="2020-12" db="EMBL/GenBank/DDBJ databases">
        <title>Metabolic potential, ecology and presence of endohyphal bacteria is reflected in genomic diversity of Mucoromycotina.</title>
        <authorList>
            <person name="Muszewska A."/>
            <person name="Okrasinska A."/>
            <person name="Steczkiewicz K."/>
            <person name="Drgas O."/>
            <person name="Orlowska M."/>
            <person name="Perlinska-Lenart U."/>
            <person name="Aleksandrzak-Piekarczyk T."/>
            <person name="Szatraj K."/>
            <person name="Zielenkiewicz U."/>
            <person name="Pilsyk S."/>
            <person name="Malc E."/>
            <person name="Mieczkowski P."/>
            <person name="Kruszewska J.S."/>
            <person name="Biernat P."/>
            <person name="Pawlowska J."/>
        </authorList>
    </citation>
    <scope>NUCLEOTIDE SEQUENCE [LARGE SCALE GENOMIC DNA]</scope>
    <source>
        <strain evidence="4 5">CBS 142.35</strain>
    </source>
</reference>
<evidence type="ECO:0000256" key="3">
    <source>
        <dbReference type="ARBA" id="ARBA00023242"/>
    </source>
</evidence>
<proteinExistence type="inferred from homology"/>
<evidence type="ECO:0000313" key="4">
    <source>
        <dbReference type="EMBL" id="KAG2218150.1"/>
    </source>
</evidence>
<dbReference type="Proteomes" id="UP000646827">
    <property type="component" value="Unassembled WGS sequence"/>
</dbReference>
<gene>
    <name evidence="4" type="ORF">INT45_007853</name>
</gene>
<dbReference type="GO" id="GO:0035861">
    <property type="term" value="C:site of double-strand break"/>
    <property type="evidence" value="ECO:0007669"/>
    <property type="project" value="TreeGrafter"/>
</dbReference>
<sequence length="104" mass="11841">MDKPTPRINSELREQYVERTVRLTGKIVTYSGQTAVIEAPDHGHVMVKVNGENNWSGTYVEVIGRIEKDFSITEFKSCSLGDDIDLDLANKVVEYGQKYKEIFE</sequence>
<comment type="similarity">
    <text evidence="2">Belongs to the replication factor A protein 3 family.</text>
</comment>
<dbReference type="InterPro" id="IPR013970">
    <property type="entry name" value="Rfa2"/>
</dbReference>
<dbReference type="PANTHER" id="PTHR15114">
    <property type="entry name" value="REPLICATION PROTEIN A3"/>
    <property type="match status" value="1"/>
</dbReference>
<comment type="caution">
    <text evidence="4">The sequence shown here is derived from an EMBL/GenBank/DDBJ whole genome shotgun (WGS) entry which is preliminary data.</text>
</comment>
<dbReference type="GO" id="GO:0000724">
    <property type="term" value="P:double-strand break repair via homologous recombination"/>
    <property type="evidence" value="ECO:0007669"/>
    <property type="project" value="TreeGrafter"/>
</dbReference>
<keyword evidence="5" id="KW-1185">Reference proteome</keyword>
<comment type="subcellular location">
    <subcellularLocation>
        <location evidence="1">Nucleus</location>
    </subcellularLocation>
</comment>
<dbReference type="GO" id="GO:0006298">
    <property type="term" value="P:mismatch repair"/>
    <property type="evidence" value="ECO:0007669"/>
    <property type="project" value="TreeGrafter"/>
</dbReference>
<dbReference type="CDD" id="cd04479">
    <property type="entry name" value="RPA3"/>
    <property type="match status" value="1"/>
</dbReference>
<dbReference type="PANTHER" id="PTHR15114:SF1">
    <property type="entry name" value="REPLICATION PROTEIN A 14 KDA SUBUNIT"/>
    <property type="match status" value="1"/>
</dbReference>
<keyword evidence="3" id="KW-0539">Nucleus</keyword>
<dbReference type="GO" id="GO:0003684">
    <property type="term" value="F:damaged DNA binding"/>
    <property type="evidence" value="ECO:0007669"/>
    <property type="project" value="TreeGrafter"/>
</dbReference>
<dbReference type="GO" id="GO:0006289">
    <property type="term" value="P:nucleotide-excision repair"/>
    <property type="evidence" value="ECO:0007669"/>
    <property type="project" value="TreeGrafter"/>
</dbReference>
<dbReference type="GO" id="GO:0006284">
    <property type="term" value="P:base-excision repair"/>
    <property type="evidence" value="ECO:0007669"/>
    <property type="project" value="TreeGrafter"/>
</dbReference>
<evidence type="ECO:0000256" key="1">
    <source>
        <dbReference type="ARBA" id="ARBA00004123"/>
    </source>
</evidence>
<dbReference type="SUPFAM" id="SSF50249">
    <property type="entry name" value="Nucleic acid-binding proteins"/>
    <property type="match status" value="1"/>
</dbReference>
<name>A0A8H7VF36_9FUNG</name>
<dbReference type="EMBL" id="JAEPRB010000249">
    <property type="protein sequence ID" value="KAG2218150.1"/>
    <property type="molecule type" value="Genomic_DNA"/>
</dbReference>
<protein>
    <recommendedName>
        <fullName evidence="6">Replication factor A protein 3</fullName>
    </recommendedName>
</protein>
<dbReference type="OrthoDB" id="188186at2759"/>
<accession>A0A8H7VF36</accession>
<dbReference type="AlphaFoldDB" id="A0A8H7VF36"/>
<dbReference type="Pfam" id="PF08661">
    <property type="entry name" value="Rep_fac-A_3"/>
    <property type="match status" value="1"/>
</dbReference>
<evidence type="ECO:0008006" key="6">
    <source>
        <dbReference type="Google" id="ProtNLM"/>
    </source>
</evidence>
<dbReference type="InterPro" id="IPR012340">
    <property type="entry name" value="NA-bd_OB-fold"/>
</dbReference>
<dbReference type="GO" id="GO:0003697">
    <property type="term" value="F:single-stranded DNA binding"/>
    <property type="evidence" value="ECO:0007669"/>
    <property type="project" value="TreeGrafter"/>
</dbReference>
<evidence type="ECO:0000313" key="5">
    <source>
        <dbReference type="Proteomes" id="UP000646827"/>
    </source>
</evidence>
<dbReference type="Gene3D" id="2.40.50.140">
    <property type="entry name" value="Nucleic acid-binding proteins"/>
    <property type="match status" value="1"/>
</dbReference>
<evidence type="ECO:0000256" key="2">
    <source>
        <dbReference type="ARBA" id="ARBA00009761"/>
    </source>
</evidence>
<dbReference type="GO" id="GO:0006260">
    <property type="term" value="P:DNA replication"/>
    <property type="evidence" value="ECO:0007669"/>
    <property type="project" value="InterPro"/>
</dbReference>
<organism evidence="4 5">
    <name type="scientific">Circinella minor</name>
    <dbReference type="NCBI Taxonomy" id="1195481"/>
    <lineage>
        <taxon>Eukaryota</taxon>
        <taxon>Fungi</taxon>
        <taxon>Fungi incertae sedis</taxon>
        <taxon>Mucoromycota</taxon>
        <taxon>Mucoromycotina</taxon>
        <taxon>Mucoromycetes</taxon>
        <taxon>Mucorales</taxon>
        <taxon>Lichtheimiaceae</taxon>
        <taxon>Circinella</taxon>
    </lineage>
</organism>